<dbReference type="InterPro" id="IPR032875">
    <property type="entry name" value="Succ_CoA_lig_flav_dom"/>
</dbReference>
<dbReference type="InterPro" id="IPR043938">
    <property type="entry name" value="Ligase_CoA_dom"/>
</dbReference>
<gene>
    <name evidence="5" type="ORF">SCALIN_C14_0088</name>
</gene>
<dbReference type="PANTHER" id="PTHR43334">
    <property type="entry name" value="ACETATE--COA LIGASE [ADP-FORMING]"/>
    <property type="match status" value="1"/>
</dbReference>
<feature type="domain" description="CoA-binding" evidence="4">
    <location>
        <begin position="20"/>
        <end position="115"/>
    </location>
</feature>
<dbReference type="InterPro" id="IPR051538">
    <property type="entry name" value="Acyl-CoA_Synth/Transferase"/>
</dbReference>
<evidence type="ECO:0000256" key="3">
    <source>
        <dbReference type="ARBA" id="ARBA00022840"/>
    </source>
</evidence>
<dbReference type="InterPro" id="IPR003781">
    <property type="entry name" value="CoA-bd"/>
</dbReference>
<sequence>MLRVHDKESGSVYKMSLDKFFNPQSIAIIGATENELNITSAIFNNLFEMGYKGTIVPVNPHYEKVFGLKCCPSILDYEDNIDLSIITISSEHIPEILSQHIERKINNVVIISGGFAETGKRGIVLEAEIKKICRENNIRIIGPNCLGVLNNYSNFSTFFLPWSKIKRPSRGHLSILSQSGSYAASMLDMLYLEGIGVSKFVSYGNRVDVGESELIEYLTGDDSTRVIGIYMESVDDGRRFIRASRLCSCYKHIVVLKVGRQESGINAARSHTGAIAGRYEIYKAAFRKSGVLEVYNLEEFLDACKVLLMQKPARGNKILVITNGGGFGVAVSDMCSDTGLNLAQTPPGIREYLSEHFPEFFIFNNPIDLTGSAGDKDFGIALKTAFVDNDFYDAAIIIPLMPPPAMTEGVVDVISERAKESGKPVVVCTIKSVYTKKTKEKFESKNIPVFMSPERAVKAMNVLVERGKMDGC</sequence>
<dbReference type="Pfam" id="PF19045">
    <property type="entry name" value="Ligase_CoA_2"/>
    <property type="match status" value="1"/>
</dbReference>
<keyword evidence="1" id="KW-0436">Ligase</keyword>
<dbReference type="Pfam" id="PF13380">
    <property type="entry name" value="CoA_binding_2"/>
    <property type="match status" value="1"/>
</dbReference>
<dbReference type="EMBL" id="BAOS01000014">
    <property type="protein sequence ID" value="GAX60822.1"/>
    <property type="molecule type" value="Genomic_DNA"/>
</dbReference>
<organism evidence="5 6">
    <name type="scientific">Candidatus Scalindua japonica</name>
    <dbReference type="NCBI Taxonomy" id="1284222"/>
    <lineage>
        <taxon>Bacteria</taxon>
        <taxon>Pseudomonadati</taxon>
        <taxon>Planctomycetota</taxon>
        <taxon>Candidatus Brocadiia</taxon>
        <taxon>Candidatus Brocadiales</taxon>
        <taxon>Candidatus Scalinduaceae</taxon>
        <taxon>Candidatus Scalindua</taxon>
    </lineage>
</organism>
<dbReference type="GO" id="GO:0005524">
    <property type="term" value="F:ATP binding"/>
    <property type="evidence" value="ECO:0007669"/>
    <property type="project" value="UniProtKB-KW"/>
</dbReference>
<dbReference type="SMART" id="SM00881">
    <property type="entry name" value="CoA_binding"/>
    <property type="match status" value="1"/>
</dbReference>
<dbReference type="SUPFAM" id="SSF51735">
    <property type="entry name" value="NAD(P)-binding Rossmann-fold domains"/>
    <property type="match status" value="1"/>
</dbReference>
<accession>A0A286TY58</accession>
<keyword evidence="6" id="KW-1185">Reference proteome</keyword>
<name>A0A286TY58_9BACT</name>
<dbReference type="AlphaFoldDB" id="A0A286TY58"/>
<evidence type="ECO:0000256" key="2">
    <source>
        <dbReference type="ARBA" id="ARBA00022741"/>
    </source>
</evidence>
<dbReference type="Proteomes" id="UP000218542">
    <property type="component" value="Unassembled WGS sequence"/>
</dbReference>
<dbReference type="Gene3D" id="3.40.50.720">
    <property type="entry name" value="NAD(P)-binding Rossmann-like Domain"/>
    <property type="match status" value="1"/>
</dbReference>
<dbReference type="Gene3D" id="3.40.50.261">
    <property type="entry name" value="Succinyl-CoA synthetase domains"/>
    <property type="match status" value="2"/>
</dbReference>
<dbReference type="GO" id="GO:0043758">
    <property type="term" value="F:acetate-CoA ligase (ADP-forming) activity"/>
    <property type="evidence" value="ECO:0007669"/>
    <property type="project" value="InterPro"/>
</dbReference>
<reference evidence="5 6" key="1">
    <citation type="journal article" date="2017" name="Environ. Microbiol. Rep.">
        <title>Genetic diversity of marine anaerobic ammonium-oxidizing bacteria as revealed by genomic and proteomic analyses of 'Candidatus Scalindua japonica'.</title>
        <authorList>
            <person name="Oshiki M."/>
            <person name="Mizuto K."/>
            <person name="Kimura Z."/>
            <person name="Kindaichi T."/>
            <person name="Satoh H."/>
            <person name="Okabe S."/>
        </authorList>
    </citation>
    <scope>NUCLEOTIDE SEQUENCE [LARGE SCALE GENOMIC DNA]</scope>
    <source>
        <strain evidence="6">husup-a2</strain>
    </source>
</reference>
<dbReference type="InterPro" id="IPR016102">
    <property type="entry name" value="Succinyl-CoA_synth-like"/>
</dbReference>
<dbReference type="SUPFAM" id="SSF52210">
    <property type="entry name" value="Succinyl-CoA synthetase domains"/>
    <property type="match status" value="2"/>
</dbReference>
<comment type="caution">
    <text evidence="5">The sequence shown here is derived from an EMBL/GenBank/DDBJ whole genome shotgun (WGS) entry which is preliminary data.</text>
</comment>
<keyword evidence="2" id="KW-0547">Nucleotide-binding</keyword>
<dbReference type="Pfam" id="PF13607">
    <property type="entry name" value="Succ_CoA_lig"/>
    <property type="match status" value="1"/>
</dbReference>
<evidence type="ECO:0000259" key="4">
    <source>
        <dbReference type="SMART" id="SM00881"/>
    </source>
</evidence>
<proteinExistence type="predicted"/>
<keyword evidence="3" id="KW-0067">ATP-binding</keyword>
<protein>
    <submittedName>
        <fullName evidence="5">Acetyl-CoA synthase</fullName>
    </submittedName>
</protein>
<evidence type="ECO:0000313" key="6">
    <source>
        <dbReference type="Proteomes" id="UP000218542"/>
    </source>
</evidence>
<dbReference type="PANTHER" id="PTHR43334:SF2">
    <property type="entry name" value="ACETATE--COA LIGASE [ADP-FORMING]"/>
    <property type="match status" value="1"/>
</dbReference>
<dbReference type="InterPro" id="IPR036291">
    <property type="entry name" value="NAD(P)-bd_dom_sf"/>
</dbReference>
<evidence type="ECO:0000256" key="1">
    <source>
        <dbReference type="ARBA" id="ARBA00022598"/>
    </source>
</evidence>
<evidence type="ECO:0000313" key="5">
    <source>
        <dbReference type="EMBL" id="GAX60822.1"/>
    </source>
</evidence>